<gene>
    <name evidence="3" type="ORF">IPP15_21855</name>
</gene>
<organism evidence="3 4">
    <name type="scientific">Candidatus Opimibacter skivensis</name>
    <dbReference type="NCBI Taxonomy" id="2982028"/>
    <lineage>
        <taxon>Bacteria</taxon>
        <taxon>Pseudomonadati</taxon>
        <taxon>Bacteroidota</taxon>
        <taxon>Saprospiria</taxon>
        <taxon>Saprospirales</taxon>
        <taxon>Saprospiraceae</taxon>
        <taxon>Candidatus Opimibacter</taxon>
    </lineage>
</organism>
<dbReference type="PROSITE" id="PS51257">
    <property type="entry name" value="PROKAR_LIPOPROTEIN"/>
    <property type="match status" value="1"/>
</dbReference>
<proteinExistence type="predicted"/>
<evidence type="ECO:0000256" key="1">
    <source>
        <dbReference type="ARBA" id="ARBA00022729"/>
    </source>
</evidence>
<accession>A0A9D7SZE1</accession>
<dbReference type="Proteomes" id="UP000808337">
    <property type="component" value="Unassembled WGS sequence"/>
</dbReference>
<dbReference type="Pfam" id="PF13517">
    <property type="entry name" value="FG-GAP_3"/>
    <property type="match status" value="5"/>
</dbReference>
<dbReference type="InterPro" id="IPR028994">
    <property type="entry name" value="Integrin_alpha_N"/>
</dbReference>
<name>A0A9D7SZE1_9BACT</name>
<dbReference type="EMBL" id="JADKGY010000032">
    <property type="protein sequence ID" value="MBK9984974.1"/>
    <property type="molecule type" value="Genomic_DNA"/>
</dbReference>
<protein>
    <submittedName>
        <fullName evidence="3">CRTAC1 family protein</fullName>
    </submittedName>
</protein>
<feature type="domain" description="ASPIC/UnbV" evidence="2">
    <location>
        <begin position="529"/>
        <end position="592"/>
    </location>
</feature>
<dbReference type="SUPFAM" id="SSF69318">
    <property type="entry name" value="Integrin alpha N-terminal domain"/>
    <property type="match status" value="3"/>
</dbReference>
<dbReference type="InterPro" id="IPR013517">
    <property type="entry name" value="FG-GAP"/>
</dbReference>
<reference evidence="3 4" key="1">
    <citation type="submission" date="2020-10" db="EMBL/GenBank/DDBJ databases">
        <title>Connecting structure to function with the recovery of over 1000 high-quality activated sludge metagenome-assembled genomes encoding full-length rRNA genes using long-read sequencing.</title>
        <authorList>
            <person name="Singleton C.M."/>
            <person name="Petriglieri F."/>
            <person name="Kristensen J.M."/>
            <person name="Kirkegaard R.H."/>
            <person name="Michaelsen T.Y."/>
            <person name="Andersen M.H."/>
            <person name="Karst S.M."/>
            <person name="Dueholm M.S."/>
            <person name="Nielsen P.H."/>
            <person name="Albertsen M."/>
        </authorList>
    </citation>
    <scope>NUCLEOTIDE SEQUENCE [LARGE SCALE GENOMIC DNA]</scope>
    <source>
        <strain evidence="3">Ribe_18-Q3-R11-54_MAXAC.273</strain>
    </source>
</reference>
<dbReference type="InterPro" id="IPR011519">
    <property type="entry name" value="UnbV_ASPIC"/>
</dbReference>
<dbReference type="AlphaFoldDB" id="A0A9D7SZE1"/>
<dbReference type="PANTHER" id="PTHR16026:SF0">
    <property type="entry name" value="CARTILAGE ACIDIC PROTEIN 1"/>
    <property type="match status" value="1"/>
</dbReference>
<evidence type="ECO:0000259" key="2">
    <source>
        <dbReference type="Pfam" id="PF07593"/>
    </source>
</evidence>
<dbReference type="Gene3D" id="2.130.10.130">
    <property type="entry name" value="Integrin alpha, N-terminal"/>
    <property type="match status" value="3"/>
</dbReference>
<sequence length="1107" mass="123743">MKNYVVSCLVIMAFMACTHQENNTTLFTSIPSSSSGLVFSNDVKNTRELNIFNYRNFYNGGGVGIGDINNDGLPDVFVTGNMVENKMFLNKGNFNFEEITDKAGLKRKGKWSTGVVMVDINGDGWLDIYLCNAGYIAGDNQENELYINHHDLTFTEEAEAYGLNNNGYTTHAAFFDFDLDGDLDAYILNNSFIPVNTLNMSDRRDLAANDWPVKDFLKKGGDQFLRNDNGHFTDITHEAGIYNSLIGFGLGVTVGDVNHDRWPDIYVSNDFYERDYLYINNGNGTFTEDIMNRTDHISLSSMGADMADLNNDSYPEIFVTDMLPDDDYRLRSTTSFENYSLNIIKRQRNFHHQFIQNTLQYNRGDGTFAEVAHYAGVSASDWSWGALLMDIDLDGWKDIYVCNGIQHDVTDQDFIDFFADDIIQKMVLTGKKEEVENVVNKMPSTRIVNKIFRNKGNLKFDDVSTSWGPNVPSFSNGAAYGDLDNDGDLDLVVNNVNQEAFLYRNNERQSGKNHFIAVKLQGQAPNTFAIGATIHAFADHKIFTSEIMPSRGFQSSMDYKQIIGIGEEKTIDSIEILWPGFSHTVLLSPAIDTLIIIQQTSSIQKTEVANKNNEQHLLHEETSPFLPHVEDGFVDFYAEGLLMHKLSNEGPAYVRGDINGDHIDDIIIGGAADQATMVYKGTSTGWSLEKNTGLENEANFEDVTAALSDLDMDGDSDLIMGSGGNHDMPESRTMQDRVYLNDGKGHFTLSPNALPPNGYNTSSIGIDDIDLDGDPDLIICSRSIPGNYGPSPPSYVYENNGHAIFKIVTPSIAPEFEYAGLLTHIVVANILGDSRPEWIITREWGAPMIFGYQQGKYVPIKTNLSDYPGWWFTSAVADLDQDGDLDLVLGNRGENFYMSGESEDHYKLWVNDFDQNGTVENIITRTIKGKDVPVPLKKDLTEQLPFLKKLNLQYKIYAHNTIQDLLPAEKLDKAIVLNSAYHSSVVAWNTGDGHFEIDRLPTEVQFSCIAAIAIHDLNHDGAPDLVLGGNDYGFTPQFSQLDASVGSILINHGKNNWELMEPQQSGWRVLGEIKSIDLFSSHGKSYLLSIRNNDQPALFSFDQKEEF</sequence>
<keyword evidence="1" id="KW-0732">Signal</keyword>
<dbReference type="InterPro" id="IPR027039">
    <property type="entry name" value="Crtac1"/>
</dbReference>
<evidence type="ECO:0000313" key="4">
    <source>
        <dbReference type="Proteomes" id="UP000808337"/>
    </source>
</evidence>
<dbReference type="Pfam" id="PF07593">
    <property type="entry name" value="UnbV_ASPIC"/>
    <property type="match status" value="1"/>
</dbReference>
<evidence type="ECO:0000313" key="3">
    <source>
        <dbReference type="EMBL" id="MBK9984974.1"/>
    </source>
</evidence>
<comment type="caution">
    <text evidence="3">The sequence shown here is derived from an EMBL/GenBank/DDBJ whole genome shotgun (WGS) entry which is preliminary data.</text>
</comment>
<dbReference type="PANTHER" id="PTHR16026">
    <property type="entry name" value="CARTILAGE ACIDIC PROTEIN 1"/>
    <property type="match status" value="1"/>
</dbReference>